<dbReference type="HOGENOM" id="CLU_187982_0_0_1"/>
<dbReference type="VEuPathDB" id="FungiDB:PYU1_G008344"/>
<dbReference type="STRING" id="431595.K3WTR4"/>
<reference evidence="3" key="1">
    <citation type="journal article" date="2010" name="Genome Biol.">
        <title>Genome sequence of the necrotrophic plant pathogen Pythium ultimum reveals original pathogenicity mechanisms and effector repertoire.</title>
        <authorList>
            <person name="Levesque C.A."/>
            <person name="Brouwer H."/>
            <person name="Cano L."/>
            <person name="Hamilton J.P."/>
            <person name="Holt C."/>
            <person name="Huitema E."/>
            <person name="Raffaele S."/>
            <person name="Robideau G.P."/>
            <person name="Thines M."/>
            <person name="Win J."/>
            <person name="Zerillo M.M."/>
            <person name="Beakes G.W."/>
            <person name="Boore J.L."/>
            <person name="Busam D."/>
            <person name="Dumas B."/>
            <person name="Ferriera S."/>
            <person name="Fuerstenberg S.I."/>
            <person name="Gachon C.M."/>
            <person name="Gaulin E."/>
            <person name="Govers F."/>
            <person name="Grenville-Briggs L."/>
            <person name="Horner N."/>
            <person name="Hostetler J."/>
            <person name="Jiang R.H."/>
            <person name="Johnson J."/>
            <person name="Krajaejun T."/>
            <person name="Lin H."/>
            <person name="Meijer H.J."/>
            <person name="Moore B."/>
            <person name="Morris P."/>
            <person name="Phuntmart V."/>
            <person name="Puiu D."/>
            <person name="Shetty J."/>
            <person name="Stajich J.E."/>
            <person name="Tripathy S."/>
            <person name="Wawra S."/>
            <person name="van West P."/>
            <person name="Whitty B.R."/>
            <person name="Coutinho P.M."/>
            <person name="Henrissat B."/>
            <person name="Martin F."/>
            <person name="Thomas P.D."/>
            <person name="Tyler B.M."/>
            <person name="De Vries R.P."/>
            <person name="Kamoun S."/>
            <person name="Yandell M."/>
            <person name="Tisserat N."/>
            <person name="Buell C.R."/>
        </authorList>
    </citation>
    <scope>NUCLEOTIDE SEQUENCE</scope>
    <source>
        <strain evidence="3">DAOM:BR144</strain>
    </source>
</reference>
<reference evidence="2" key="3">
    <citation type="submission" date="2015-02" db="UniProtKB">
        <authorList>
            <consortium name="EnsemblProtists"/>
        </authorList>
    </citation>
    <scope>IDENTIFICATION</scope>
    <source>
        <strain evidence="2">DAOM BR144</strain>
    </source>
</reference>
<dbReference type="EMBL" id="GL376613">
    <property type="status" value="NOT_ANNOTATED_CDS"/>
    <property type="molecule type" value="Genomic_DNA"/>
</dbReference>
<organism evidence="2 3">
    <name type="scientific">Globisporangium ultimum (strain ATCC 200006 / CBS 805.95 / DAOM BR144)</name>
    <name type="common">Pythium ultimum</name>
    <dbReference type="NCBI Taxonomy" id="431595"/>
    <lineage>
        <taxon>Eukaryota</taxon>
        <taxon>Sar</taxon>
        <taxon>Stramenopiles</taxon>
        <taxon>Oomycota</taxon>
        <taxon>Peronosporomycetes</taxon>
        <taxon>Pythiales</taxon>
        <taxon>Pythiaceae</taxon>
        <taxon>Globisporangium</taxon>
    </lineage>
</organism>
<feature type="transmembrane region" description="Helical" evidence="1">
    <location>
        <begin position="31"/>
        <end position="48"/>
    </location>
</feature>
<name>K3WTR4_GLOUD</name>
<keyword evidence="1" id="KW-0472">Membrane</keyword>
<dbReference type="eggNOG" id="ENOG502T33S">
    <property type="taxonomic scope" value="Eukaryota"/>
</dbReference>
<dbReference type="AlphaFoldDB" id="K3WTR4"/>
<evidence type="ECO:0000313" key="3">
    <source>
        <dbReference type="Proteomes" id="UP000019132"/>
    </source>
</evidence>
<evidence type="ECO:0000313" key="2">
    <source>
        <dbReference type="EnsemblProtists" id="PYU1_T008360"/>
    </source>
</evidence>
<dbReference type="EnsemblProtists" id="PYU1_T008360">
    <property type="protein sequence ID" value="PYU1_T008360"/>
    <property type="gene ID" value="PYU1_G008344"/>
</dbReference>
<keyword evidence="1" id="KW-0812">Transmembrane</keyword>
<sequence>MGGVDKYPYPKATWSPAGGWWHETKNWRGKTGTALVVMTLAILPLALYSRGNHVKFPSEERRKLASHTRPE</sequence>
<dbReference type="InParanoid" id="K3WTR4"/>
<keyword evidence="3" id="KW-1185">Reference proteome</keyword>
<protein>
    <submittedName>
        <fullName evidence="2">Uncharacterized protein</fullName>
    </submittedName>
</protein>
<proteinExistence type="predicted"/>
<accession>K3WTR4</accession>
<reference evidence="3" key="2">
    <citation type="submission" date="2010-04" db="EMBL/GenBank/DDBJ databases">
        <authorList>
            <person name="Buell R."/>
            <person name="Hamilton J."/>
            <person name="Hostetler J."/>
        </authorList>
    </citation>
    <scope>NUCLEOTIDE SEQUENCE [LARGE SCALE GENOMIC DNA]</scope>
    <source>
        <strain evidence="3">DAOM:BR144</strain>
    </source>
</reference>
<dbReference type="OMA" id="FSRANHI"/>
<dbReference type="Proteomes" id="UP000019132">
    <property type="component" value="Unassembled WGS sequence"/>
</dbReference>
<keyword evidence="1" id="KW-1133">Transmembrane helix</keyword>
<evidence type="ECO:0000256" key="1">
    <source>
        <dbReference type="SAM" id="Phobius"/>
    </source>
</evidence>